<evidence type="ECO:0000256" key="7">
    <source>
        <dbReference type="ARBA" id="ARBA00023237"/>
    </source>
</evidence>
<dbReference type="SUPFAM" id="SSF56935">
    <property type="entry name" value="Porins"/>
    <property type="match status" value="1"/>
</dbReference>
<feature type="domain" description="TonB-dependent receptor-like beta-barrel" evidence="11">
    <location>
        <begin position="441"/>
        <end position="880"/>
    </location>
</feature>
<reference evidence="14" key="1">
    <citation type="submission" date="2017-09" db="EMBL/GenBank/DDBJ databases">
        <authorList>
            <person name="Feng G."/>
            <person name="Zhu H."/>
        </authorList>
    </citation>
    <scope>NUCLEOTIDE SEQUENCE [LARGE SCALE GENOMIC DNA]</scope>
    <source>
        <strain evidence="14">1PNM-20</strain>
    </source>
</reference>
<feature type="region of interest" description="Disordered" evidence="10">
    <location>
        <begin position="55"/>
        <end position="75"/>
    </location>
</feature>
<dbReference type="Gene3D" id="2.170.130.10">
    <property type="entry name" value="TonB-dependent receptor, plug domain"/>
    <property type="match status" value="1"/>
</dbReference>
<evidence type="ECO:0000259" key="12">
    <source>
        <dbReference type="Pfam" id="PF07715"/>
    </source>
</evidence>
<comment type="subcellular location">
    <subcellularLocation>
        <location evidence="1 8">Cell outer membrane</location>
        <topology evidence="1 8">Multi-pass membrane protein</topology>
    </subcellularLocation>
</comment>
<dbReference type="AlphaFoldDB" id="A0A2A2SJ91"/>
<keyword evidence="7 8" id="KW-0998">Cell outer membrane</keyword>
<dbReference type="Gene3D" id="2.40.170.20">
    <property type="entry name" value="TonB-dependent receptor, beta-barrel domain"/>
    <property type="match status" value="1"/>
</dbReference>
<dbReference type="Pfam" id="PF00593">
    <property type="entry name" value="TonB_dep_Rec_b-barrel"/>
    <property type="match status" value="1"/>
</dbReference>
<dbReference type="PANTHER" id="PTHR40980">
    <property type="entry name" value="PLUG DOMAIN-CONTAINING PROTEIN"/>
    <property type="match status" value="1"/>
</dbReference>
<evidence type="ECO:0000256" key="4">
    <source>
        <dbReference type="ARBA" id="ARBA00022692"/>
    </source>
</evidence>
<evidence type="ECO:0000256" key="8">
    <source>
        <dbReference type="PROSITE-ProRule" id="PRU01360"/>
    </source>
</evidence>
<dbReference type="CDD" id="cd01347">
    <property type="entry name" value="ligand_gated_channel"/>
    <property type="match status" value="1"/>
</dbReference>
<feature type="domain" description="TonB-dependent receptor plug" evidence="12">
    <location>
        <begin position="96"/>
        <end position="205"/>
    </location>
</feature>
<keyword evidence="4 8" id="KW-0812">Transmembrane</keyword>
<proteinExistence type="inferred from homology"/>
<sequence length="915" mass="98730">MMTLPNAQGAEFIGRQVGEDLMGIDSGRIVGGVARPALLTACALGALIATPALAQSGAPAPSGSTDPATAPAQTTAGSDIVVTGIRASIAESSQLKRDADQVVDIVSAEDIGKLPDANVAESLQRVPGVQIERNFGEGAQIAIRGLSQVRVELNGRSNLGISVGATGSDASGRSTGLEQLSSTLFSRLAVFKSPTADQIEGGLGGFVSMTTPDPFDYKKPTFGYNFELTDSNLATERRGYNAAVFATVRLLDDRLGLTVNLSASERDIGSSQFTRGVWQTGGAVGVRRDFDGNGINDFVPQVVRSEFFNVGRERYGASGTVKFAATDTLTLYADALYAKLTTERDTAYFSFQTTETGGNAPVYVSGTSVDNYIVAGTLRNQRLRVGGIERSEPTTSIVAGGGVEFDNGPVKIKADLGRSIGNYDFRQDLLEVGSRPLVISYDYRTGDVPNITLPADFDPNARSSYPTRTNFAAGQQFVRTNETAFRLDGTFETQGGVLRSIQTGLRVADLNSKLTDFQSRLGGGNVNIATLPDIYFGVAETGGFPGTQGNFPTEFLRTFPYAEGKDFEESTLLAFNYPLRDRLSRNYDINERTMAAYARANFEGDLGSLPFKGNIGVRYVATDFKVDSFTGTSTTAIPQRNKNNYDDWLPAANLAFLLRDDLTLRFAASKVIARARLQDLAPNLFVDQVLLTATGGNAALNPTRADQYDVSLEYYPSNGGLISLAAFQKDIQDQVARTVRVEVIPGFEQLGPIQRTLPINLGTAKIRGLEFNLQQTFDFLPGLLSGFGTQVNATLVDSDSSDGQPVIGLSKKSFNGVLFYERSGFQARVAYNWRSRAANSFTSSGDVLRANYIAPYEQVDASISYQIIKPVTVSLSVTNLFFKDAAKINYNVIRDAVNGYEINDRYIRLGLRGRF</sequence>
<dbReference type="InterPro" id="IPR010104">
    <property type="entry name" value="TonB_rcpt_bac"/>
</dbReference>
<evidence type="ECO:0000256" key="3">
    <source>
        <dbReference type="ARBA" id="ARBA00022452"/>
    </source>
</evidence>
<evidence type="ECO:0000256" key="2">
    <source>
        <dbReference type="ARBA" id="ARBA00022448"/>
    </source>
</evidence>
<dbReference type="PROSITE" id="PS52016">
    <property type="entry name" value="TONB_DEPENDENT_REC_3"/>
    <property type="match status" value="1"/>
</dbReference>
<dbReference type="InterPro" id="IPR037066">
    <property type="entry name" value="Plug_dom_sf"/>
</dbReference>
<dbReference type="NCBIfam" id="TIGR01782">
    <property type="entry name" value="TonB-Xanth-Caul"/>
    <property type="match status" value="1"/>
</dbReference>
<keyword evidence="3 8" id="KW-1134">Transmembrane beta strand</keyword>
<dbReference type="EMBL" id="NSLI01000002">
    <property type="protein sequence ID" value="PAX09091.1"/>
    <property type="molecule type" value="Genomic_DNA"/>
</dbReference>
<keyword evidence="14" id="KW-1185">Reference proteome</keyword>
<comment type="similarity">
    <text evidence="8 9">Belongs to the TonB-dependent receptor family.</text>
</comment>
<evidence type="ECO:0000256" key="1">
    <source>
        <dbReference type="ARBA" id="ARBA00004571"/>
    </source>
</evidence>
<dbReference type="InterPro" id="IPR000531">
    <property type="entry name" value="Beta-barrel_TonB"/>
</dbReference>
<evidence type="ECO:0000256" key="9">
    <source>
        <dbReference type="RuleBase" id="RU003357"/>
    </source>
</evidence>
<accession>A0A2A2SJ91</accession>
<gene>
    <name evidence="13" type="ORF">CKY28_07140</name>
</gene>
<protein>
    <recommendedName>
        <fullName evidence="15">TonB-dependent receptor</fullName>
    </recommendedName>
</protein>
<evidence type="ECO:0000313" key="14">
    <source>
        <dbReference type="Proteomes" id="UP000218151"/>
    </source>
</evidence>
<keyword evidence="5 9" id="KW-0798">TonB box</keyword>
<evidence type="ECO:0000259" key="11">
    <source>
        <dbReference type="Pfam" id="PF00593"/>
    </source>
</evidence>
<comment type="caution">
    <text evidence="13">The sequence shown here is derived from an EMBL/GenBank/DDBJ whole genome shotgun (WGS) entry which is preliminary data.</text>
</comment>
<name>A0A2A2SJ91_9SPHN</name>
<dbReference type="InterPro" id="IPR012910">
    <property type="entry name" value="Plug_dom"/>
</dbReference>
<evidence type="ECO:0008006" key="15">
    <source>
        <dbReference type="Google" id="ProtNLM"/>
    </source>
</evidence>
<keyword evidence="2 8" id="KW-0813">Transport</keyword>
<keyword evidence="6 8" id="KW-0472">Membrane</keyword>
<dbReference type="GO" id="GO:0009279">
    <property type="term" value="C:cell outer membrane"/>
    <property type="evidence" value="ECO:0007669"/>
    <property type="project" value="UniProtKB-SubCell"/>
</dbReference>
<dbReference type="Pfam" id="PF07715">
    <property type="entry name" value="Plug"/>
    <property type="match status" value="1"/>
</dbReference>
<organism evidence="13 14">
    <name type="scientific">Sphingomonas lenta</name>
    <dbReference type="NCBI Taxonomy" id="1141887"/>
    <lineage>
        <taxon>Bacteria</taxon>
        <taxon>Pseudomonadati</taxon>
        <taxon>Pseudomonadota</taxon>
        <taxon>Alphaproteobacteria</taxon>
        <taxon>Sphingomonadales</taxon>
        <taxon>Sphingomonadaceae</taxon>
        <taxon>Sphingomonas</taxon>
    </lineage>
</organism>
<dbReference type="OrthoDB" id="5476657at2"/>
<evidence type="ECO:0000256" key="5">
    <source>
        <dbReference type="ARBA" id="ARBA00023077"/>
    </source>
</evidence>
<evidence type="ECO:0000256" key="10">
    <source>
        <dbReference type="SAM" id="MobiDB-lite"/>
    </source>
</evidence>
<evidence type="ECO:0000256" key="6">
    <source>
        <dbReference type="ARBA" id="ARBA00023136"/>
    </source>
</evidence>
<feature type="compositionally biased region" description="Low complexity" evidence="10">
    <location>
        <begin position="65"/>
        <end position="75"/>
    </location>
</feature>
<evidence type="ECO:0000313" key="13">
    <source>
        <dbReference type="EMBL" id="PAX09091.1"/>
    </source>
</evidence>
<dbReference type="InterPro" id="IPR039426">
    <property type="entry name" value="TonB-dep_rcpt-like"/>
</dbReference>
<dbReference type="PANTHER" id="PTHR40980:SF3">
    <property type="entry name" value="TONB-DEPENDENT RECEPTOR-LIKE BETA-BARREL DOMAIN-CONTAINING PROTEIN"/>
    <property type="match status" value="1"/>
</dbReference>
<dbReference type="Proteomes" id="UP000218151">
    <property type="component" value="Unassembled WGS sequence"/>
</dbReference>
<dbReference type="InterPro" id="IPR036942">
    <property type="entry name" value="Beta-barrel_TonB_sf"/>
</dbReference>